<dbReference type="RefSeq" id="WP_034525677.1">
    <property type="nucleotide sequence ID" value="NZ_BBJM01000001.1"/>
</dbReference>
<dbReference type="STRING" id="1291743.LOSG293_010860"/>
<dbReference type="GO" id="GO:0005737">
    <property type="term" value="C:cytoplasm"/>
    <property type="evidence" value="ECO:0007669"/>
    <property type="project" value="UniProtKB-SubCell"/>
</dbReference>
<dbReference type="GO" id="GO:0017148">
    <property type="term" value="P:negative regulation of translation"/>
    <property type="evidence" value="ECO:0007669"/>
    <property type="project" value="UniProtKB-UniRule"/>
</dbReference>
<dbReference type="Pfam" id="PF02410">
    <property type="entry name" value="RsfS"/>
    <property type="match status" value="1"/>
</dbReference>
<organism evidence="6 7">
    <name type="scientific">Secundilactobacillus oryzae JCM 18671</name>
    <dbReference type="NCBI Taxonomy" id="1291743"/>
    <lineage>
        <taxon>Bacteria</taxon>
        <taxon>Bacillati</taxon>
        <taxon>Bacillota</taxon>
        <taxon>Bacilli</taxon>
        <taxon>Lactobacillales</taxon>
        <taxon>Lactobacillaceae</taxon>
        <taxon>Secundilactobacillus</taxon>
    </lineage>
</organism>
<comment type="subcellular location">
    <subcellularLocation>
        <location evidence="5">Cytoplasm</location>
    </subcellularLocation>
</comment>
<keyword evidence="4 5" id="KW-0810">Translation regulation</keyword>
<reference evidence="6" key="1">
    <citation type="journal article" date="2014" name="Genome Announc.">
        <title>Draft Genome Sequence of Lactobacillus oryzae Strain SG293T.</title>
        <authorList>
            <person name="Tanizawa Y."/>
            <person name="Fujisawa T."/>
            <person name="Mochizuki T."/>
            <person name="Kaminuma E."/>
            <person name="Nakamura Y."/>
            <person name="Tohno M."/>
        </authorList>
    </citation>
    <scope>NUCLEOTIDE SEQUENCE [LARGE SCALE GENOMIC DNA]</scope>
    <source>
        <strain evidence="6">SG293</strain>
    </source>
</reference>
<dbReference type="SUPFAM" id="SSF81301">
    <property type="entry name" value="Nucleotidyltransferase"/>
    <property type="match status" value="1"/>
</dbReference>
<dbReference type="InterPro" id="IPR043519">
    <property type="entry name" value="NT_sf"/>
</dbReference>
<evidence type="ECO:0000256" key="2">
    <source>
        <dbReference type="ARBA" id="ARBA00022490"/>
    </source>
</evidence>
<evidence type="ECO:0000256" key="5">
    <source>
        <dbReference type="HAMAP-Rule" id="MF_01477"/>
    </source>
</evidence>
<proteinExistence type="inferred from homology"/>
<comment type="similarity">
    <text evidence="1 5">Belongs to the Iojap/RsfS family.</text>
</comment>
<evidence type="ECO:0000313" key="7">
    <source>
        <dbReference type="Proteomes" id="UP000028700"/>
    </source>
</evidence>
<sequence>MESKQILEIATKAADSKRAEDIIAMDMEGMSTVTDYFLIMNGGSKRQVQAITDAIIEKMDEAQITIKRVEGRDAGRWVLIDLGDVFVHVFDEDDRSYYNLEKLWSDAPFVDLSEWIEE</sequence>
<dbReference type="Gene3D" id="3.30.460.10">
    <property type="entry name" value="Beta Polymerase, domain 2"/>
    <property type="match status" value="1"/>
</dbReference>
<comment type="caution">
    <text evidence="6">The sequence shown here is derived from an EMBL/GenBank/DDBJ whole genome shotgun (WGS) entry which is preliminary data.</text>
</comment>
<dbReference type="FunFam" id="3.30.460.10:FF:000015">
    <property type="entry name" value="Ribosomal silencing factor RsfS"/>
    <property type="match status" value="1"/>
</dbReference>
<dbReference type="PANTHER" id="PTHR21043">
    <property type="entry name" value="IOJAP SUPERFAMILY ORTHOLOG"/>
    <property type="match status" value="1"/>
</dbReference>
<protein>
    <recommendedName>
        <fullName evidence="5">Ribosomal silencing factor RsfS</fullName>
    </recommendedName>
</protein>
<name>A0A081BG19_9LACO</name>
<evidence type="ECO:0000256" key="3">
    <source>
        <dbReference type="ARBA" id="ARBA00022491"/>
    </source>
</evidence>
<dbReference type="OrthoDB" id="9793681at2"/>
<comment type="subunit">
    <text evidence="5">Interacts with ribosomal protein uL14 (rplN).</text>
</comment>
<dbReference type="GO" id="GO:0042256">
    <property type="term" value="P:cytosolic ribosome assembly"/>
    <property type="evidence" value="ECO:0007669"/>
    <property type="project" value="UniProtKB-UniRule"/>
</dbReference>
<dbReference type="InterPro" id="IPR004394">
    <property type="entry name" value="Iojap/RsfS/C7orf30"/>
</dbReference>
<dbReference type="PANTHER" id="PTHR21043:SF0">
    <property type="entry name" value="MITOCHONDRIAL ASSEMBLY OF RIBOSOMAL LARGE SUBUNIT PROTEIN 1"/>
    <property type="match status" value="1"/>
</dbReference>
<dbReference type="AlphaFoldDB" id="A0A081BG19"/>
<evidence type="ECO:0000256" key="1">
    <source>
        <dbReference type="ARBA" id="ARBA00010574"/>
    </source>
</evidence>
<dbReference type="EMBL" id="BBJM01000001">
    <property type="protein sequence ID" value="GAK46987.1"/>
    <property type="molecule type" value="Genomic_DNA"/>
</dbReference>
<evidence type="ECO:0000313" key="6">
    <source>
        <dbReference type="EMBL" id="GAK46987.1"/>
    </source>
</evidence>
<keyword evidence="7" id="KW-1185">Reference proteome</keyword>
<accession>A0A081BG19</accession>
<dbReference type="HAMAP" id="MF_01477">
    <property type="entry name" value="Iojap_RsfS"/>
    <property type="match status" value="1"/>
</dbReference>
<dbReference type="GO" id="GO:0043023">
    <property type="term" value="F:ribosomal large subunit binding"/>
    <property type="evidence" value="ECO:0007669"/>
    <property type="project" value="TreeGrafter"/>
</dbReference>
<dbReference type="NCBIfam" id="TIGR00090">
    <property type="entry name" value="rsfS_iojap_ybeB"/>
    <property type="match status" value="1"/>
</dbReference>
<gene>
    <name evidence="5" type="primary">rsfS</name>
    <name evidence="6" type="ORF">LOSG293_010860</name>
</gene>
<evidence type="ECO:0000256" key="4">
    <source>
        <dbReference type="ARBA" id="ARBA00022845"/>
    </source>
</evidence>
<dbReference type="Proteomes" id="UP000028700">
    <property type="component" value="Unassembled WGS sequence"/>
</dbReference>
<dbReference type="eggNOG" id="COG0799">
    <property type="taxonomic scope" value="Bacteria"/>
</dbReference>
<keyword evidence="2 5" id="KW-0963">Cytoplasm</keyword>
<comment type="function">
    <text evidence="5">Functions as a ribosomal silencing factor. Interacts with ribosomal protein uL14 (rplN), blocking formation of intersubunit bridge B8. Prevents association of the 30S and 50S ribosomal subunits and the formation of functional ribosomes, thus repressing translation.</text>
</comment>
<dbReference type="GO" id="GO:0090071">
    <property type="term" value="P:negative regulation of ribosome biogenesis"/>
    <property type="evidence" value="ECO:0007669"/>
    <property type="project" value="UniProtKB-UniRule"/>
</dbReference>
<keyword evidence="3 5" id="KW-0678">Repressor</keyword>